<proteinExistence type="predicted"/>
<feature type="compositionally biased region" description="Polar residues" evidence="1">
    <location>
        <begin position="1"/>
        <end position="12"/>
    </location>
</feature>
<sequence>MTFSRDQFAGNQDESEDEDVEHESEKDNFWDRKKTLRSPSEQSKLENVPTVIPDISELESNTGDVEKDMKSHVCSPTSIFKCNNSIPGTSCMLL</sequence>
<feature type="compositionally biased region" description="Basic and acidic residues" evidence="1">
    <location>
        <begin position="23"/>
        <end position="33"/>
    </location>
</feature>
<comment type="caution">
    <text evidence="2">The sequence shown here is derived from an EMBL/GenBank/DDBJ whole genome shotgun (WGS) entry which is preliminary data.</text>
</comment>
<evidence type="ECO:0000313" key="2">
    <source>
        <dbReference type="EMBL" id="KAG8368905.1"/>
    </source>
</evidence>
<reference evidence="2" key="1">
    <citation type="submission" date="2019-10" db="EMBL/GenBank/DDBJ databases">
        <authorList>
            <person name="Zhang R."/>
            <person name="Pan Y."/>
            <person name="Wang J."/>
            <person name="Ma R."/>
            <person name="Yu S."/>
        </authorList>
    </citation>
    <scope>NUCLEOTIDE SEQUENCE</scope>
    <source>
        <strain evidence="2">LA-IB0</strain>
        <tissue evidence="2">Leaf</tissue>
    </source>
</reference>
<organism evidence="2 3">
    <name type="scientific">Buddleja alternifolia</name>
    <dbReference type="NCBI Taxonomy" id="168488"/>
    <lineage>
        <taxon>Eukaryota</taxon>
        <taxon>Viridiplantae</taxon>
        <taxon>Streptophyta</taxon>
        <taxon>Embryophyta</taxon>
        <taxon>Tracheophyta</taxon>
        <taxon>Spermatophyta</taxon>
        <taxon>Magnoliopsida</taxon>
        <taxon>eudicotyledons</taxon>
        <taxon>Gunneridae</taxon>
        <taxon>Pentapetalae</taxon>
        <taxon>asterids</taxon>
        <taxon>lamiids</taxon>
        <taxon>Lamiales</taxon>
        <taxon>Scrophulariaceae</taxon>
        <taxon>Buddlejeae</taxon>
        <taxon>Buddleja</taxon>
    </lineage>
</organism>
<dbReference type="EMBL" id="WHWC01000015">
    <property type="protein sequence ID" value="KAG8368905.1"/>
    <property type="molecule type" value="Genomic_DNA"/>
</dbReference>
<dbReference type="Proteomes" id="UP000826271">
    <property type="component" value="Unassembled WGS sequence"/>
</dbReference>
<name>A0AAV6WPI6_9LAMI</name>
<dbReference type="AlphaFoldDB" id="A0AAV6WPI6"/>
<protein>
    <submittedName>
        <fullName evidence="2">Uncharacterized protein</fullName>
    </submittedName>
</protein>
<accession>A0AAV6WPI6</accession>
<feature type="compositionally biased region" description="Acidic residues" evidence="1">
    <location>
        <begin position="13"/>
        <end position="22"/>
    </location>
</feature>
<evidence type="ECO:0000313" key="3">
    <source>
        <dbReference type="Proteomes" id="UP000826271"/>
    </source>
</evidence>
<keyword evidence="3" id="KW-1185">Reference proteome</keyword>
<evidence type="ECO:0000256" key="1">
    <source>
        <dbReference type="SAM" id="MobiDB-lite"/>
    </source>
</evidence>
<feature type="region of interest" description="Disordered" evidence="1">
    <location>
        <begin position="1"/>
        <end position="69"/>
    </location>
</feature>
<gene>
    <name evidence="2" type="ORF">BUALT_Bualt15G0095100</name>
</gene>